<dbReference type="OrthoDB" id="251352at2759"/>
<keyword evidence="1" id="KW-0175">Coiled coil</keyword>
<feature type="coiled-coil region" evidence="1">
    <location>
        <begin position="1198"/>
        <end position="1232"/>
    </location>
</feature>
<feature type="compositionally biased region" description="Low complexity" evidence="2">
    <location>
        <begin position="352"/>
        <end position="361"/>
    </location>
</feature>
<feature type="compositionally biased region" description="Basic residues" evidence="2">
    <location>
        <begin position="471"/>
        <end position="480"/>
    </location>
</feature>
<evidence type="ECO:0000313" key="4">
    <source>
        <dbReference type="Proteomes" id="UP000031737"/>
    </source>
</evidence>
<evidence type="ECO:0000256" key="1">
    <source>
        <dbReference type="SAM" id="Coils"/>
    </source>
</evidence>
<comment type="caution">
    <text evidence="3">The sequence shown here is derived from an EMBL/GenBank/DDBJ whole genome shotgun (WGS) entry which is preliminary data.</text>
</comment>
<keyword evidence="4" id="KW-1185">Reference proteome</keyword>
<protein>
    <submittedName>
        <fullName evidence="3">Uncharacterized protein</fullName>
    </submittedName>
</protein>
<gene>
    <name evidence="3" type="ORF">TRSC58_01586</name>
</gene>
<feature type="region of interest" description="Disordered" evidence="2">
    <location>
        <begin position="333"/>
        <end position="361"/>
    </location>
</feature>
<dbReference type="Proteomes" id="UP000031737">
    <property type="component" value="Unassembled WGS sequence"/>
</dbReference>
<proteinExistence type="predicted"/>
<dbReference type="EMBL" id="AUPL01001586">
    <property type="protein sequence ID" value="ESL10676.1"/>
    <property type="molecule type" value="Genomic_DNA"/>
</dbReference>
<sequence length="1257" mass="140091">MVRMNADLEVKTEQGMSEGMAGDAVASTASESLSLSPALLRDVEQLLSAAMAITPLLTETTEQLQPMRAALTTVMGNLRICRHSIRRKKAPSIVPRLLIAGPAQTGKSAIVDFVLQHLTQAALDTGATTTISRETSPVVLRGEECNMSLDSMRKRSHSLLVRPHASTVGNLNMDSRCSYSAGHAKVGGLLCRKPSEVNGVEECDETEGIVCSLESVASGVNIMDRGNKLDSNHNPDYNVQQDAIFSFSLNDRARRKPSHGDEGRRGIPLLKFVEVSPLSETYFPQSLASDVASFCMDTTPSSCTVVISGGLETTIVDRMRSSQSGVVRNWLQGGQNKTHRPNGGTHALPSHSGARGSRRAATASEGVEPAAVCIEPFSWCRAPSWMLQETSGSIVRGEGDGASFVQVPDSLCAEAIFFTLPCEVVGTYRMATVMNKLFNPFGVPTEDDACDGAIGGERVSMLAEQQQQQQQRRRSRKKANCVHDEDDRETLCQLISDMTFYILTFSDAIIARSEGVHTTDRQLANRPPPMAGSLPELIALFQKEMRRVFGVHVNSWQVVPFSGPMSRVTRDALGAIYAKRFTGVEPLGTDETLPSVSSAFLPLLPVSSTASFPAPPVVGKTGLNLQLAISEYCDVVYGQRFKQCQHHFSPDQLEEIVLQHALSDMWQLSGAHQLLHTARCFEWNSLQHIVSHIAFSLVICSRQLQSVLPQVQESLWMQKKRLQNELKRRKRDNFVANMALRRLKEMHIPRQMIQGILHTIQERFEDVVIRFWWTLLTLLDEENVRCGVYHRDEAQLLPASCRHSLLMPSDLSMEARKRLCKLYRQFLSVYITQGYETQMSQLQSIIEETGRQTSNRTRRGVQRQLSDVEMTHGVVPGAASVLSPDSMHLVEDAKHHIPFVAENALGLKLTMQKELSLLVARLNTEVINYFMAELANAVHEFVKLCEMQLGDTKEKMLQLMTAVKPRQTFDPIELKLLRSLLSKISRLSLLELRPNQELEAFVTGLRSALCQDQVKMYVKLLDGGWNGQYTDCAANTVAYLAKSEEECDARRQQLPDRVLLRNSSFSQQLREYRDIAWAPMEMAELTLSSLNRVRKSTGVGVKHHPSMCDAAGTTVANPPVEACTVPVREPPTEDKDPLHVCNDVVASTSNPIWFFLVVWREVFSVMTFRPWMLLHNVRYATLLNKITLIFLKGQGRLQAVTKEESDKAEAKLRSLRQEMSLLREELPSLLQHLSTTAKGVAHEMKSLNAETFQSLSM</sequence>
<dbReference type="VEuPathDB" id="TriTrypDB:TRSC58_01586"/>
<feature type="region of interest" description="Disordered" evidence="2">
    <location>
        <begin position="462"/>
        <end position="482"/>
    </location>
</feature>
<evidence type="ECO:0000256" key="2">
    <source>
        <dbReference type="SAM" id="MobiDB-lite"/>
    </source>
</evidence>
<organism evidence="3 4">
    <name type="scientific">Trypanosoma rangeli SC58</name>
    <dbReference type="NCBI Taxonomy" id="429131"/>
    <lineage>
        <taxon>Eukaryota</taxon>
        <taxon>Discoba</taxon>
        <taxon>Euglenozoa</taxon>
        <taxon>Kinetoplastea</taxon>
        <taxon>Metakinetoplastina</taxon>
        <taxon>Trypanosomatida</taxon>
        <taxon>Trypanosomatidae</taxon>
        <taxon>Trypanosoma</taxon>
        <taxon>Herpetosoma</taxon>
    </lineage>
</organism>
<evidence type="ECO:0000313" key="3">
    <source>
        <dbReference type="EMBL" id="ESL10676.1"/>
    </source>
</evidence>
<accession>A0A061J9B4</accession>
<reference evidence="3 4" key="1">
    <citation type="submission" date="2013-07" db="EMBL/GenBank/DDBJ databases">
        <authorList>
            <person name="Stoco P.H."/>
            <person name="Wagner G."/>
            <person name="Gerber A."/>
            <person name="Zaha A."/>
            <person name="Thompson C."/>
            <person name="Bartholomeu D.C."/>
            <person name="Luckemeyer D.D."/>
            <person name="Bahia D."/>
            <person name="Loreto E."/>
            <person name="Prestes E.B."/>
            <person name="Lima F.M."/>
            <person name="Rodrigues-Luiz G."/>
            <person name="Vallejo G.A."/>
            <person name="Filho J.F."/>
            <person name="Monteiro K.M."/>
            <person name="Tyler K.M."/>
            <person name="de Almeida L.G."/>
            <person name="Ortiz M.F."/>
            <person name="Siervo M.A."/>
            <person name="de Moraes M.H."/>
            <person name="Cunha O.L."/>
            <person name="Mendonca-Neto R."/>
            <person name="Silva R."/>
            <person name="Teixeira S.M."/>
            <person name="Murta S.M."/>
            <person name="Sincero T.C."/>
            <person name="Mendes T.A."/>
            <person name="Urmenyi T.P."/>
            <person name="Silva V.G."/>
            <person name="da Rocha W.D."/>
            <person name="Andersson B."/>
            <person name="Romanha A.J."/>
            <person name="Steindel M."/>
            <person name="de Vasconcelos A.T."/>
            <person name="Grisard E.C."/>
        </authorList>
    </citation>
    <scope>NUCLEOTIDE SEQUENCE [LARGE SCALE GENOMIC DNA]</scope>
    <source>
        <strain evidence="3 4">SC58</strain>
    </source>
</reference>
<dbReference type="AlphaFoldDB" id="A0A061J9B4"/>
<name>A0A061J9B4_TRYRA</name>